<evidence type="ECO:0000313" key="1">
    <source>
        <dbReference type="EMBL" id="TFK02337.1"/>
    </source>
</evidence>
<reference evidence="1 2" key="1">
    <citation type="submission" date="2019-04" db="EMBL/GenBank/DDBJ databases">
        <title>Draft genome of the big-headed turtle Platysternon megacephalum.</title>
        <authorList>
            <person name="Gong S."/>
        </authorList>
    </citation>
    <scope>NUCLEOTIDE SEQUENCE [LARGE SCALE GENOMIC DNA]</scope>
    <source>
        <strain evidence="1">DO16091913</strain>
        <tissue evidence="1">Muscle</tissue>
    </source>
</reference>
<accession>A0A4D9DZL4</accession>
<sequence length="139" mass="15139">MKYLLANNMKNHSGSFIQIPPLSLTDSHSHTHSLQAMTCISCHGITSPSWVVLGSHQLQAFKLQINNTKLASHASHAEILTASSDFKVHNKGCFAQFCISDPLLKHPSMKNNDGPLEVFIPVLNSDQATIQALTAHLNG</sequence>
<dbReference type="Proteomes" id="UP000297703">
    <property type="component" value="Unassembled WGS sequence"/>
</dbReference>
<dbReference type="AlphaFoldDB" id="A0A4D9DZL4"/>
<proteinExistence type="predicted"/>
<name>A0A4D9DZL4_9SAUR</name>
<organism evidence="1 2">
    <name type="scientific">Platysternon megacephalum</name>
    <name type="common">big-headed turtle</name>
    <dbReference type="NCBI Taxonomy" id="55544"/>
    <lineage>
        <taxon>Eukaryota</taxon>
        <taxon>Metazoa</taxon>
        <taxon>Chordata</taxon>
        <taxon>Craniata</taxon>
        <taxon>Vertebrata</taxon>
        <taxon>Euteleostomi</taxon>
        <taxon>Archelosauria</taxon>
        <taxon>Testudinata</taxon>
        <taxon>Testudines</taxon>
        <taxon>Cryptodira</taxon>
        <taxon>Durocryptodira</taxon>
        <taxon>Testudinoidea</taxon>
        <taxon>Platysternidae</taxon>
        <taxon>Platysternon</taxon>
    </lineage>
</organism>
<gene>
    <name evidence="1" type="ORF">DR999_PMT15413</name>
</gene>
<evidence type="ECO:0000313" key="2">
    <source>
        <dbReference type="Proteomes" id="UP000297703"/>
    </source>
</evidence>
<dbReference type="EMBL" id="QXTE01000195">
    <property type="protein sequence ID" value="TFK02337.1"/>
    <property type="molecule type" value="Genomic_DNA"/>
</dbReference>
<keyword evidence="2" id="KW-1185">Reference proteome</keyword>
<comment type="caution">
    <text evidence="1">The sequence shown here is derived from an EMBL/GenBank/DDBJ whole genome shotgun (WGS) entry which is preliminary data.</text>
</comment>
<protein>
    <submittedName>
        <fullName evidence="1">Interferon-induced GTP-binding protein Mx1-like</fullName>
    </submittedName>
</protein>
<reference evidence="1 2" key="2">
    <citation type="submission" date="2019-04" db="EMBL/GenBank/DDBJ databases">
        <title>The genome sequence of big-headed turtle.</title>
        <authorList>
            <person name="Gong S."/>
        </authorList>
    </citation>
    <scope>NUCLEOTIDE SEQUENCE [LARGE SCALE GENOMIC DNA]</scope>
    <source>
        <strain evidence="1">DO16091913</strain>
        <tissue evidence="1">Muscle</tissue>
    </source>
</reference>